<evidence type="ECO:0000256" key="7">
    <source>
        <dbReference type="ARBA" id="ARBA00023136"/>
    </source>
</evidence>
<dbReference type="InterPro" id="IPR037066">
    <property type="entry name" value="Plug_dom_sf"/>
</dbReference>
<keyword evidence="3 10" id="KW-1134">Transmembrane beta strand</keyword>
<dbReference type="CDD" id="cd01347">
    <property type="entry name" value="ligand_gated_channel"/>
    <property type="match status" value="1"/>
</dbReference>
<accession>A0A838ZHF4</accession>
<evidence type="ECO:0000313" key="15">
    <source>
        <dbReference type="EMBL" id="MBA5628688.1"/>
    </source>
</evidence>
<name>A0A838ZHF4_9FLAO</name>
<evidence type="ECO:0000256" key="8">
    <source>
        <dbReference type="ARBA" id="ARBA00023170"/>
    </source>
</evidence>
<dbReference type="Gene3D" id="2.170.130.10">
    <property type="entry name" value="TonB-dependent receptor, plug domain"/>
    <property type="match status" value="1"/>
</dbReference>
<evidence type="ECO:0000259" key="14">
    <source>
        <dbReference type="Pfam" id="PF07715"/>
    </source>
</evidence>
<dbReference type="InterPro" id="IPR000531">
    <property type="entry name" value="Beta-barrel_TonB"/>
</dbReference>
<dbReference type="Proteomes" id="UP000552241">
    <property type="component" value="Unassembled WGS sequence"/>
</dbReference>
<evidence type="ECO:0000256" key="10">
    <source>
        <dbReference type="PROSITE-ProRule" id="PRU01360"/>
    </source>
</evidence>
<keyword evidence="2 10" id="KW-0813">Transport</keyword>
<evidence type="ECO:0000256" key="11">
    <source>
        <dbReference type="RuleBase" id="RU003357"/>
    </source>
</evidence>
<comment type="subcellular location">
    <subcellularLocation>
        <location evidence="1 10">Cell outer membrane</location>
        <topology evidence="1 10">Multi-pass membrane protein</topology>
    </subcellularLocation>
</comment>
<dbReference type="AlphaFoldDB" id="A0A838ZHF4"/>
<feature type="chain" id="PRO_5032507292" evidence="12">
    <location>
        <begin position="22"/>
        <end position="797"/>
    </location>
</feature>
<evidence type="ECO:0000259" key="13">
    <source>
        <dbReference type="Pfam" id="PF00593"/>
    </source>
</evidence>
<dbReference type="Pfam" id="PF00593">
    <property type="entry name" value="TonB_dep_Rec_b-barrel"/>
    <property type="match status" value="1"/>
</dbReference>
<keyword evidence="16" id="KW-1185">Reference proteome</keyword>
<dbReference type="GO" id="GO:0015344">
    <property type="term" value="F:siderophore uptake transmembrane transporter activity"/>
    <property type="evidence" value="ECO:0007669"/>
    <property type="project" value="TreeGrafter"/>
</dbReference>
<sequence length="797" mass="90179">MKNVKTLLALICLIIGIISSAQTILDKESKQPIPDAEVTVGNASAITDENGNFSLDIKEEDEIIISAENYPVVKTSLKKFENGIYYLSAHFVELENIVITPNRWANQLSDSPNKVISISTQEIELPNPQTVADLLNEKTEVFVQKSQLGGGSPMIRGFSTNRVLISVDGVRMNNAIFRSGNLQNVIALDANALQSVEVMLGPGSLLYGSDAIGGVMGFYTLTPQFSTQDKFMANGSLMTRYSTANNEKTAHAHFNLAGRKFSSLTSFSFSDFDDLKMGTHGPEEYLRNHYVIRENGEDIQVDNEDPRKQVGSGYEQYNVMQKFRYKPNSSWDLNYGFHYSTTSDVPRYDRLIRYRNENLRSAEWYYGPQTWMMNHFSVEHKAEKGFYNDVKLNLAHQFFEESRHDRNFGNEERTDQTEKVNVYSANLDFLKFINSKNTLYYGIETLFNKVNSTGKITDIVDGNQEEFSSRYPDGATWNSYAAYISYEFKPIEKITIQGGLRYNYVSSLSKFNSQFYDFPFTEAKIETGALTGNIGLNYHPTKKTELRAVFSTGFRAPNIDDIGKIFDSEPGAVVIPNPDLEHEYVYNGEIGMSQKLGNFAKLDVSVFYTDLKNALVRRDFTLNGQDSIVYAGEMSRVQAIQNAAKAYAYGVEVSLEFYFTQKLMMKNSVNYQKGKEELDNGDEAPLRHIAPLLVKSGITYQTKKFRTELYMMYNGEISNADLAPSEQEKDYMYAIDENGNPYSPSWYTLNLKGIYDVNSSLSISAGWENMTNERYRPYSSGIVAAGSNLILAVRFDF</sequence>
<feature type="domain" description="TonB-dependent receptor-like beta-barrel" evidence="13">
    <location>
        <begin position="332"/>
        <end position="769"/>
    </location>
</feature>
<dbReference type="Gene3D" id="2.40.170.20">
    <property type="entry name" value="TonB-dependent receptor, beta-barrel domain"/>
    <property type="match status" value="1"/>
</dbReference>
<dbReference type="SUPFAM" id="SSF49464">
    <property type="entry name" value="Carboxypeptidase regulatory domain-like"/>
    <property type="match status" value="1"/>
</dbReference>
<evidence type="ECO:0000256" key="2">
    <source>
        <dbReference type="ARBA" id="ARBA00022448"/>
    </source>
</evidence>
<evidence type="ECO:0000256" key="9">
    <source>
        <dbReference type="ARBA" id="ARBA00023237"/>
    </source>
</evidence>
<dbReference type="PROSITE" id="PS52016">
    <property type="entry name" value="TONB_DEPENDENT_REC_3"/>
    <property type="match status" value="1"/>
</dbReference>
<comment type="caution">
    <text evidence="15">The sequence shown here is derived from an EMBL/GenBank/DDBJ whole genome shotgun (WGS) entry which is preliminary data.</text>
</comment>
<reference evidence="15 16" key="1">
    <citation type="submission" date="2020-07" db="EMBL/GenBank/DDBJ databases">
        <title>Moheibacter lacus sp. nov., a member of the family Flavobacteriaceae isolated from freshwater lake sediment.</title>
        <authorList>
            <person name="Liu Y."/>
        </authorList>
    </citation>
    <scope>NUCLEOTIDE SEQUENCE [LARGE SCALE GENOMIC DNA]</scope>
    <source>
        <strain evidence="15 16">BDHS18</strain>
    </source>
</reference>
<gene>
    <name evidence="15" type="ORF">HU137_02760</name>
</gene>
<evidence type="ECO:0000256" key="1">
    <source>
        <dbReference type="ARBA" id="ARBA00004571"/>
    </source>
</evidence>
<feature type="signal peptide" evidence="12">
    <location>
        <begin position="1"/>
        <end position="21"/>
    </location>
</feature>
<evidence type="ECO:0000256" key="5">
    <source>
        <dbReference type="ARBA" id="ARBA00022729"/>
    </source>
</evidence>
<dbReference type="GO" id="GO:0009279">
    <property type="term" value="C:cell outer membrane"/>
    <property type="evidence" value="ECO:0007669"/>
    <property type="project" value="UniProtKB-SubCell"/>
</dbReference>
<protein>
    <submittedName>
        <fullName evidence="15">TonB-dependent receptor</fullName>
    </submittedName>
</protein>
<evidence type="ECO:0000256" key="4">
    <source>
        <dbReference type="ARBA" id="ARBA00022692"/>
    </source>
</evidence>
<keyword evidence="6 11" id="KW-0798">TonB box</keyword>
<comment type="similarity">
    <text evidence="10 11">Belongs to the TonB-dependent receptor family.</text>
</comment>
<dbReference type="PANTHER" id="PTHR30069">
    <property type="entry name" value="TONB-DEPENDENT OUTER MEMBRANE RECEPTOR"/>
    <property type="match status" value="1"/>
</dbReference>
<dbReference type="PANTHER" id="PTHR30069:SF29">
    <property type="entry name" value="HEMOGLOBIN AND HEMOGLOBIN-HAPTOGLOBIN-BINDING PROTEIN 1-RELATED"/>
    <property type="match status" value="1"/>
</dbReference>
<keyword evidence="5 12" id="KW-0732">Signal</keyword>
<evidence type="ECO:0000313" key="16">
    <source>
        <dbReference type="Proteomes" id="UP000552241"/>
    </source>
</evidence>
<keyword evidence="7 10" id="KW-0472">Membrane</keyword>
<dbReference type="EMBL" id="JACDZE010000001">
    <property type="protein sequence ID" value="MBA5628688.1"/>
    <property type="molecule type" value="Genomic_DNA"/>
</dbReference>
<feature type="domain" description="TonB-dependent receptor plug" evidence="14">
    <location>
        <begin position="108"/>
        <end position="215"/>
    </location>
</feature>
<evidence type="ECO:0000256" key="12">
    <source>
        <dbReference type="SAM" id="SignalP"/>
    </source>
</evidence>
<dbReference type="GO" id="GO:0044718">
    <property type="term" value="P:siderophore transmembrane transport"/>
    <property type="evidence" value="ECO:0007669"/>
    <property type="project" value="TreeGrafter"/>
</dbReference>
<dbReference type="InterPro" id="IPR036942">
    <property type="entry name" value="Beta-barrel_TonB_sf"/>
</dbReference>
<organism evidence="15 16">
    <name type="scientific">Moheibacter lacus</name>
    <dbReference type="NCBI Taxonomy" id="2745851"/>
    <lineage>
        <taxon>Bacteria</taxon>
        <taxon>Pseudomonadati</taxon>
        <taxon>Bacteroidota</taxon>
        <taxon>Flavobacteriia</taxon>
        <taxon>Flavobacteriales</taxon>
        <taxon>Weeksellaceae</taxon>
        <taxon>Moheibacter</taxon>
    </lineage>
</organism>
<evidence type="ECO:0000256" key="3">
    <source>
        <dbReference type="ARBA" id="ARBA00022452"/>
    </source>
</evidence>
<dbReference type="InterPro" id="IPR039426">
    <property type="entry name" value="TonB-dep_rcpt-like"/>
</dbReference>
<keyword evidence="4 10" id="KW-0812">Transmembrane</keyword>
<dbReference type="Pfam" id="PF07715">
    <property type="entry name" value="Plug"/>
    <property type="match status" value="1"/>
</dbReference>
<dbReference type="SUPFAM" id="SSF56935">
    <property type="entry name" value="Porins"/>
    <property type="match status" value="1"/>
</dbReference>
<proteinExistence type="inferred from homology"/>
<dbReference type="InterPro" id="IPR012910">
    <property type="entry name" value="Plug_dom"/>
</dbReference>
<evidence type="ECO:0000256" key="6">
    <source>
        <dbReference type="ARBA" id="ARBA00023077"/>
    </source>
</evidence>
<keyword evidence="8 15" id="KW-0675">Receptor</keyword>
<dbReference type="InterPro" id="IPR008969">
    <property type="entry name" value="CarboxyPept-like_regulatory"/>
</dbReference>
<keyword evidence="9 10" id="KW-0998">Cell outer membrane</keyword>